<organism evidence="2">
    <name type="scientific">marine sediment metagenome</name>
    <dbReference type="NCBI Taxonomy" id="412755"/>
    <lineage>
        <taxon>unclassified sequences</taxon>
        <taxon>metagenomes</taxon>
        <taxon>ecological metagenomes</taxon>
    </lineage>
</organism>
<dbReference type="AlphaFoldDB" id="X0SPC3"/>
<evidence type="ECO:0000313" key="2">
    <source>
        <dbReference type="EMBL" id="GAF77727.1"/>
    </source>
</evidence>
<dbReference type="EMBL" id="BARS01007061">
    <property type="protein sequence ID" value="GAF77727.1"/>
    <property type="molecule type" value="Genomic_DNA"/>
</dbReference>
<evidence type="ECO:0000256" key="1">
    <source>
        <dbReference type="SAM" id="MobiDB-lite"/>
    </source>
</evidence>
<feature type="region of interest" description="Disordered" evidence="1">
    <location>
        <begin position="1"/>
        <end position="28"/>
    </location>
</feature>
<sequence>MTDDPFTVAPKPKTGGRPKLSLVDGGRGSDLTAKQQGFLQSVTKERLNASDAYRKNYDCKRMSAKGVHNEASKLMAHLVIAARIKRYWQAEERSRQSDAVSKGAAIIEKLEAIADDTRVSAASRIRALELLGKQRDVALFVDRTVDETGTDNRTPDEVRQELEAKLGGMLRKSTA</sequence>
<evidence type="ECO:0008006" key="3">
    <source>
        <dbReference type="Google" id="ProtNLM"/>
    </source>
</evidence>
<name>X0SPC3_9ZZZZ</name>
<protein>
    <recommendedName>
        <fullName evidence="3">Terminase small subunit</fullName>
    </recommendedName>
</protein>
<accession>X0SPC3</accession>
<proteinExistence type="predicted"/>
<dbReference type="Gene3D" id="1.10.10.1400">
    <property type="entry name" value="Terminase, small subunit, N-terminal DNA-binding domain, HTH motif"/>
    <property type="match status" value="1"/>
</dbReference>
<dbReference type="InterPro" id="IPR038713">
    <property type="entry name" value="Terminase_Gp1_N_sf"/>
</dbReference>
<gene>
    <name evidence="2" type="ORF">S01H1_13671</name>
</gene>
<reference evidence="2" key="1">
    <citation type="journal article" date="2014" name="Front. Microbiol.">
        <title>High frequency of phylogenetically diverse reductive dehalogenase-homologous genes in deep subseafloor sedimentary metagenomes.</title>
        <authorList>
            <person name="Kawai M."/>
            <person name="Futagami T."/>
            <person name="Toyoda A."/>
            <person name="Takaki Y."/>
            <person name="Nishi S."/>
            <person name="Hori S."/>
            <person name="Arai W."/>
            <person name="Tsubouchi T."/>
            <person name="Morono Y."/>
            <person name="Uchiyama I."/>
            <person name="Ito T."/>
            <person name="Fujiyama A."/>
            <person name="Inagaki F."/>
            <person name="Takami H."/>
        </authorList>
    </citation>
    <scope>NUCLEOTIDE SEQUENCE</scope>
    <source>
        <strain evidence="2">Expedition CK06-06</strain>
    </source>
</reference>
<comment type="caution">
    <text evidence="2">The sequence shown here is derived from an EMBL/GenBank/DDBJ whole genome shotgun (WGS) entry which is preliminary data.</text>
</comment>